<evidence type="ECO:0000313" key="2">
    <source>
        <dbReference type="EMBL" id="KAK4504686.1"/>
    </source>
</evidence>
<gene>
    <name evidence="2" type="ORF">PRZ48_002647</name>
</gene>
<organism evidence="2 3">
    <name type="scientific">Zasmidium cellare</name>
    <name type="common">Wine cellar mold</name>
    <name type="synonym">Racodium cellare</name>
    <dbReference type="NCBI Taxonomy" id="395010"/>
    <lineage>
        <taxon>Eukaryota</taxon>
        <taxon>Fungi</taxon>
        <taxon>Dikarya</taxon>
        <taxon>Ascomycota</taxon>
        <taxon>Pezizomycotina</taxon>
        <taxon>Dothideomycetes</taxon>
        <taxon>Dothideomycetidae</taxon>
        <taxon>Mycosphaerellales</taxon>
        <taxon>Mycosphaerellaceae</taxon>
        <taxon>Zasmidium</taxon>
    </lineage>
</organism>
<protein>
    <submittedName>
        <fullName evidence="2">Uncharacterized protein</fullName>
    </submittedName>
</protein>
<feature type="compositionally biased region" description="Polar residues" evidence="1">
    <location>
        <begin position="296"/>
        <end position="316"/>
    </location>
</feature>
<feature type="region of interest" description="Disordered" evidence="1">
    <location>
        <begin position="234"/>
        <end position="331"/>
    </location>
</feature>
<evidence type="ECO:0000313" key="3">
    <source>
        <dbReference type="Proteomes" id="UP001305779"/>
    </source>
</evidence>
<accession>A0ABR0EU19</accession>
<sequence length="331" mass="37120">MVGGNKFIPLVQDSVPRPRQSLSDEIRRVSSLVDDQVNEGRKEVSNLPGQICAQSDGASKGKLTDKLQRQAANFIVTTGPLVQSLEDVDSEDRRFMELQQKYRDLEQQLRSRELELENERVREQVESAEHPDNIGPSKDDEQRRPLATPSCTRCSARNTPPREPRIRMPGFTLLYEDPDADPEESLDEPIEWDMGAELRKLYEQWGPAKKQCSFVLRAFGKRAWILSTIADLPQRPGHADKESEESIVPQQDERSGEGASSAGEQTAKQGVEADATEIPHDAQQSESRRTLCDKSPSLSSPQETSASSAPTPSEQPRQQEEMDGDWNVIEK</sequence>
<dbReference type="EMBL" id="JAXOVC010000002">
    <property type="protein sequence ID" value="KAK4504686.1"/>
    <property type="molecule type" value="Genomic_DNA"/>
</dbReference>
<dbReference type="Proteomes" id="UP001305779">
    <property type="component" value="Unassembled WGS sequence"/>
</dbReference>
<feature type="region of interest" description="Disordered" evidence="1">
    <location>
        <begin position="119"/>
        <end position="167"/>
    </location>
</feature>
<proteinExistence type="predicted"/>
<feature type="compositionally biased region" description="Polar residues" evidence="1">
    <location>
        <begin position="149"/>
        <end position="158"/>
    </location>
</feature>
<keyword evidence="3" id="KW-1185">Reference proteome</keyword>
<evidence type="ECO:0000256" key="1">
    <source>
        <dbReference type="SAM" id="MobiDB-lite"/>
    </source>
</evidence>
<name>A0ABR0EU19_ZASCE</name>
<comment type="caution">
    <text evidence="2">The sequence shown here is derived from an EMBL/GenBank/DDBJ whole genome shotgun (WGS) entry which is preliminary data.</text>
</comment>
<reference evidence="2 3" key="1">
    <citation type="journal article" date="2023" name="G3 (Bethesda)">
        <title>A chromosome-level genome assembly of Zasmidium syzygii isolated from banana leaves.</title>
        <authorList>
            <person name="van Westerhoven A.C."/>
            <person name="Mehrabi R."/>
            <person name="Talebi R."/>
            <person name="Steentjes M.B.F."/>
            <person name="Corcolon B."/>
            <person name="Chong P.A."/>
            <person name="Kema G.H.J."/>
            <person name="Seidl M.F."/>
        </authorList>
    </citation>
    <scope>NUCLEOTIDE SEQUENCE [LARGE SCALE GENOMIC DNA]</scope>
    <source>
        <strain evidence="2 3">P124</strain>
    </source>
</reference>
<feature type="compositionally biased region" description="Basic and acidic residues" evidence="1">
    <location>
        <begin position="119"/>
        <end position="144"/>
    </location>
</feature>